<dbReference type="EMBL" id="UOEN01000298">
    <property type="protein sequence ID" value="VAW15961.1"/>
    <property type="molecule type" value="Genomic_DNA"/>
</dbReference>
<sequence>MSKAAKKSIFILIFLLLGCLGFAVLTFVEKQKITEQKIGVENSLKKAKAFSGQQAGQIRKLEADLGLSNKTNSTLKNKIAKTEDRLKNAENRLKETKAKIAKSERRLTSVQKDRDELTKKVSSFRRKVRKLEDEVTSVTKLLEESKDSEEETTAKPVVKASRDKPTKSYSYEE</sequence>
<accession>A0A3B0TBE2</accession>
<evidence type="ECO:0000313" key="2">
    <source>
        <dbReference type="EMBL" id="VAW15961.1"/>
    </source>
</evidence>
<protein>
    <submittedName>
        <fullName evidence="2">Uncharacterized protein</fullName>
    </submittedName>
</protein>
<proteinExistence type="predicted"/>
<dbReference type="PROSITE" id="PS51257">
    <property type="entry name" value="PROKAR_LIPOPROTEIN"/>
    <property type="match status" value="1"/>
</dbReference>
<organism evidence="2">
    <name type="scientific">hydrothermal vent metagenome</name>
    <dbReference type="NCBI Taxonomy" id="652676"/>
    <lineage>
        <taxon>unclassified sequences</taxon>
        <taxon>metagenomes</taxon>
        <taxon>ecological metagenomes</taxon>
    </lineage>
</organism>
<name>A0A3B0TBE2_9ZZZZ</name>
<feature type="non-terminal residue" evidence="2">
    <location>
        <position position="173"/>
    </location>
</feature>
<dbReference type="AlphaFoldDB" id="A0A3B0TBE2"/>
<dbReference type="SUPFAM" id="SSF57997">
    <property type="entry name" value="Tropomyosin"/>
    <property type="match status" value="1"/>
</dbReference>
<reference evidence="2" key="1">
    <citation type="submission" date="2018-06" db="EMBL/GenBank/DDBJ databases">
        <authorList>
            <person name="Zhirakovskaya E."/>
        </authorList>
    </citation>
    <scope>NUCLEOTIDE SEQUENCE</scope>
</reference>
<feature type="region of interest" description="Disordered" evidence="1">
    <location>
        <begin position="139"/>
        <end position="173"/>
    </location>
</feature>
<evidence type="ECO:0000256" key="1">
    <source>
        <dbReference type="SAM" id="MobiDB-lite"/>
    </source>
</evidence>
<dbReference type="Gene3D" id="1.10.287.1490">
    <property type="match status" value="1"/>
</dbReference>
<gene>
    <name evidence="2" type="ORF">MNBD_BACTEROID05-989</name>
</gene>